<dbReference type="RefSeq" id="WP_191284332.1">
    <property type="nucleotide sequence ID" value="NZ_BNAI01000013.1"/>
</dbReference>
<evidence type="ECO:0000313" key="3">
    <source>
        <dbReference type="Proteomes" id="UP000617531"/>
    </source>
</evidence>
<reference evidence="2" key="2">
    <citation type="submission" date="2020-09" db="EMBL/GenBank/DDBJ databases">
        <authorList>
            <person name="Sun Q."/>
            <person name="Zhou Y."/>
        </authorList>
    </citation>
    <scope>NUCLEOTIDE SEQUENCE</scope>
    <source>
        <strain evidence="2">CGMCC 1.16548</strain>
    </source>
</reference>
<sequence length="104" mass="11004">MTARVVILAALALSLIVAGFGALWLGTVGMLGNRELTSALVEDQEEWARHEAWLNMLWSVPSPFIGAGLIAGIGALALVVRARQLAQARTEPLPTTSPGSLRQS</sequence>
<dbReference type="AlphaFoldDB" id="A0A8J3GSY7"/>
<name>A0A8J3GSY7_9MICO</name>
<organism evidence="2 3">
    <name type="scientific">Pseudolysinimonas yzui</name>
    <dbReference type="NCBI Taxonomy" id="2708254"/>
    <lineage>
        <taxon>Bacteria</taxon>
        <taxon>Bacillati</taxon>
        <taxon>Actinomycetota</taxon>
        <taxon>Actinomycetes</taxon>
        <taxon>Micrococcales</taxon>
        <taxon>Microbacteriaceae</taxon>
        <taxon>Pseudolysinimonas</taxon>
    </lineage>
</organism>
<evidence type="ECO:0000256" key="1">
    <source>
        <dbReference type="SAM" id="Phobius"/>
    </source>
</evidence>
<accession>A0A8J3GSY7</accession>
<proteinExistence type="predicted"/>
<reference evidence="2" key="1">
    <citation type="journal article" date="2014" name="Int. J. Syst. Evol. Microbiol.">
        <title>Complete genome sequence of Corynebacterium casei LMG S-19264T (=DSM 44701T), isolated from a smear-ripened cheese.</title>
        <authorList>
            <consortium name="US DOE Joint Genome Institute (JGI-PGF)"/>
            <person name="Walter F."/>
            <person name="Albersmeier A."/>
            <person name="Kalinowski J."/>
            <person name="Ruckert C."/>
        </authorList>
    </citation>
    <scope>NUCLEOTIDE SEQUENCE</scope>
    <source>
        <strain evidence="2">CGMCC 1.16548</strain>
    </source>
</reference>
<keyword evidence="3" id="KW-1185">Reference proteome</keyword>
<keyword evidence="1" id="KW-1133">Transmembrane helix</keyword>
<gene>
    <name evidence="2" type="ORF">GCM10011600_29730</name>
</gene>
<dbReference type="Proteomes" id="UP000617531">
    <property type="component" value="Unassembled WGS sequence"/>
</dbReference>
<comment type="caution">
    <text evidence="2">The sequence shown here is derived from an EMBL/GenBank/DDBJ whole genome shotgun (WGS) entry which is preliminary data.</text>
</comment>
<protein>
    <submittedName>
        <fullName evidence="2">Uncharacterized protein</fullName>
    </submittedName>
</protein>
<keyword evidence="1" id="KW-0812">Transmembrane</keyword>
<dbReference type="EMBL" id="BNAI01000013">
    <property type="protein sequence ID" value="GHF26860.1"/>
    <property type="molecule type" value="Genomic_DNA"/>
</dbReference>
<feature type="transmembrane region" description="Helical" evidence="1">
    <location>
        <begin position="56"/>
        <end position="80"/>
    </location>
</feature>
<keyword evidence="1" id="KW-0472">Membrane</keyword>
<evidence type="ECO:0000313" key="2">
    <source>
        <dbReference type="EMBL" id="GHF26860.1"/>
    </source>
</evidence>